<dbReference type="FunFam" id="3.40.630.10:FF:000098">
    <property type="entry name" value="Gly-Xaa carboxypeptidase"/>
    <property type="match status" value="1"/>
</dbReference>
<evidence type="ECO:0000256" key="10">
    <source>
        <dbReference type="ARBA" id="ARBA00022833"/>
    </source>
</evidence>
<organism evidence="19 20">
    <name type="scientific">Saccharomyces pastorianus</name>
    <name type="common">Lager yeast</name>
    <name type="synonym">Saccharomyces cerevisiae x Saccharomyces eubayanus</name>
    <dbReference type="NCBI Taxonomy" id="27292"/>
    <lineage>
        <taxon>Eukaryota</taxon>
        <taxon>Fungi</taxon>
        <taxon>Dikarya</taxon>
        <taxon>Ascomycota</taxon>
        <taxon>Saccharomycotina</taxon>
        <taxon>Saccharomycetes</taxon>
        <taxon>Saccharomycetales</taxon>
        <taxon>Saccharomycetaceae</taxon>
        <taxon>Saccharomyces</taxon>
    </lineage>
</organism>
<keyword evidence="8 16" id="KW-0479">Metal-binding</keyword>
<evidence type="ECO:0000256" key="7">
    <source>
        <dbReference type="ARBA" id="ARBA00022692"/>
    </source>
</evidence>
<dbReference type="PANTHER" id="PTHR45962:SF1">
    <property type="entry name" value="N-FATTY-ACYL-AMINO ACID SYNTHASE_HYDROLASE PM20D1"/>
    <property type="match status" value="1"/>
</dbReference>
<dbReference type="EMBL" id="CP048996">
    <property type="protein sequence ID" value="QID82210.1"/>
    <property type="molecule type" value="Genomic_DNA"/>
</dbReference>
<dbReference type="GO" id="GO:0000328">
    <property type="term" value="C:fungal-type vacuole lumen"/>
    <property type="evidence" value="ECO:0007669"/>
    <property type="project" value="TreeGrafter"/>
</dbReference>
<dbReference type="GO" id="GO:0004181">
    <property type="term" value="F:metallocarboxypeptidase activity"/>
    <property type="evidence" value="ECO:0007669"/>
    <property type="project" value="InterPro"/>
</dbReference>
<comment type="similarity">
    <text evidence="3">Belongs to the peptidase M20A family.</text>
</comment>
<evidence type="ECO:0000256" key="16">
    <source>
        <dbReference type="PIRSR" id="PIRSR037217-2"/>
    </source>
</evidence>
<evidence type="ECO:0000256" key="6">
    <source>
        <dbReference type="ARBA" id="ARBA00022670"/>
    </source>
</evidence>
<dbReference type="CDD" id="cd05674">
    <property type="entry name" value="M20_yscS"/>
    <property type="match status" value="1"/>
</dbReference>
<reference evidence="19 20" key="1">
    <citation type="journal article" date="2019" name="BMC Genomics">
        <title>Chromosome level assembly and comparative genome analysis confirm lager-brewing yeasts originated from a single hybridization.</title>
        <authorList>
            <person name="Salazar A.N."/>
            <person name="Gorter de Vries A.R."/>
            <person name="van den Broek M."/>
            <person name="Brouwers N."/>
            <person name="de la Torre Cortes P."/>
            <person name="Kuijpers N.G.A."/>
            <person name="Daran J.G."/>
            <person name="Abeel T."/>
        </authorList>
    </citation>
    <scope>NUCLEOTIDE SEQUENCE [LARGE SCALE GENOMIC DNA]</scope>
    <source>
        <strain evidence="19 20">CBS 1483</strain>
    </source>
</reference>
<dbReference type="Gene3D" id="1.10.150.900">
    <property type="match status" value="1"/>
</dbReference>
<keyword evidence="20" id="KW-1185">Reference proteome</keyword>
<dbReference type="PANTHER" id="PTHR45962">
    <property type="entry name" value="N-FATTY-ACYL-AMINO ACID SYNTHASE/HYDROLASE PM20D1"/>
    <property type="match status" value="1"/>
</dbReference>
<keyword evidence="12" id="KW-1133">Transmembrane helix</keyword>
<dbReference type="OrthoDB" id="3064516at2759"/>
<evidence type="ECO:0000256" key="2">
    <source>
        <dbReference type="ARBA" id="ARBA00004167"/>
    </source>
</evidence>
<feature type="active site" evidence="15">
    <location>
        <position position="172"/>
    </location>
</feature>
<gene>
    <name evidence="19" type="ORF">GRS66_004620</name>
</gene>
<protein>
    <recommendedName>
        <fullName evidence="18">Peptidase M20 dimerisation domain-containing protein</fullName>
    </recommendedName>
</protein>
<keyword evidence="10 16" id="KW-0862">Zinc</keyword>
<feature type="binding site" evidence="16">
    <location>
        <position position="550"/>
    </location>
    <ligand>
        <name>Zn(2+)</name>
        <dbReference type="ChEBI" id="CHEBI:29105"/>
        <label>1</label>
    </ligand>
</feature>
<keyword evidence="5" id="KW-0121">Carboxypeptidase</keyword>
<keyword evidence="7" id="KW-0812">Transmembrane</keyword>
<dbReference type="Gene3D" id="3.30.70.360">
    <property type="match status" value="1"/>
</dbReference>
<evidence type="ECO:0000256" key="14">
    <source>
        <dbReference type="ARBA" id="ARBA00023180"/>
    </source>
</evidence>
<evidence type="ECO:0000256" key="15">
    <source>
        <dbReference type="PIRSR" id="PIRSR037217-1"/>
    </source>
</evidence>
<proteinExistence type="inferred from homology"/>
<name>A0A6C1DZX0_SACPS</name>
<keyword evidence="11" id="KW-0832">Ubl conjugation</keyword>
<evidence type="ECO:0000256" key="17">
    <source>
        <dbReference type="SAM" id="MobiDB-lite"/>
    </source>
</evidence>
<keyword evidence="6" id="KW-0645">Protease</keyword>
<dbReference type="Proteomes" id="UP000501346">
    <property type="component" value="Chromosome ScXV-ScXI"/>
</dbReference>
<dbReference type="PROSITE" id="PS00758">
    <property type="entry name" value="ARGE_DAPE_CPG2_1"/>
    <property type="match status" value="1"/>
</dbReference>
<sequence>MTETHHAPLPDVYPSSKQPTSSTYSKCKKFGLQLIGLLTLLLAYISSFTKPVPNSTFDVPASPQCKKPQVYRPSFNKSVNLILNDKQFKIDSIRKLSGAIQIPTEISDTNPLPNDDPEYYSEFFKLHKYFEETFPLVHSHLKVEKVNQLGLLYTWEGTDPSLKPILFMAHQDVVPVNREIWDSWQYPPFSGHYDQETDYVWGRGSNDCKNLMLAELEGIEQLLADGYQTERTVILSLGFDEESSGFMGAKVLAPFLLERYGPDSMFSIIDEGAGLLRLDKNLYIAAAVNAEKGYVDVRISIHGHGGHSSVQPDHTTIGVASELIYMMENHPFDYNFSLDNPIYDVLQCAAEHSGFLPPHVREAILKAPVDEGKRKVLTEFAVSHPDIRDLIRTTRAVDVINGGVKANALPGLTSFIVNHRVDIHSSVNETVENDLYWARVIAEKHGYGLTFHDEVIIPETKLGHISLASEEMLEPAPVSPTSGHVWEIFAGTVQNLFQNEILAEQKDADVYVTGGLFSGNTDTKYYWGLSKNIYRFVAGIFPFDQLRTIHSVNEHISASSHVSAVAFVYEYIVNVNEYGHD</sequence>
<dbReference type="PROSITE" id="PS00759">
    <property type="entry name" value="ARGE_DAPE_CPG2_2"/>
    <property type="match status" value="1"/>
</dbReference>
<feature type="binding site" evidence="16">
    <location>
        <position position="242"/>
    </location>
    <ligand>
        <name>Zn(2+)</name>
        <dbReference type="ChEBI" id="CHEBI:29105"/>
        <label>1</label>
    </ligand>
</feature>
<accession>A0A6C1DZX0</accession>
<dbReference type="GO" id="GO:0046872">
    <property type="term" value="F:metal ion binding"/>
    <property type="evidence" value="ECO:0007669"/>
    <property type="project" value="UniProtKB-KW"/>
</dbReference>
<dbReference type="InterPro" id="IPR011650">
    <property type="entry name" value="Peptidase_M20_dimer"/>
</dbReference>
<comment type="subcellular location">
    <subcellularLocation>
        <location evidence="2">Membrane</location>
        <topology evidence="2">Single-pass membrane protein</topology>
    </subcellularLocation>
</comment>
<evidence type="ECO:0000256" key="3">
    <source>
        <dbReference type="ARBA" id="ARBA00006247"/>
    </source>
</evidence>
<dbReference type="SUPFAM" id="SSF55031">
    <property type="entry name" value="Bacterial exopeptidase dimerisation domain"/>
    <property type="match status" value="1"/>
</dbReference>
<evidence type="ECO:0000256" key="4">
    <source>
        <dbReference type="ARBA" id="ARBA00022499"/>
    </source>
</evidence>
<dbReference type="GO" id="GO:0051603">
    <property type="term" value="P:proteolysis involved in protein catabolic process"/>
    <property type="evidence" value="ECO:0007669"/>
    <property type="project" value="TreeGrafter"/>
</dbReference>
<evidence type="ECO:0000256" key="12">
    <source>
        <dbReference type="ARBA" id="ARBA00022989"/>
    </source>
</evidence>
<dbReference type="AlphaFoldDB" id="A0A6C1DZX0"/>
<dbReference type="PIRSF" id="PIRSF037217">
    <property type="entry name" value="Carboxypeptidase_S"/>
    <property type="match status" value="1"/>
</dbReference>
<evidence type="ECO:0000256" key="13">
    <source>
        <dbReference type="ARBA" id="ARBA00023136"/>
    </source>
</evidence>
<feature type="binding site" evidence="16">
    <location>
        <position position="207"/>
    </location>
    <ligand>
        <name>Zn(2+)</name>
        <dbReference type="ChEBI" id="CHEBI:29105"/>
        <label>1</label>
    </ligand>
</feature>
<evidence type="ECO:0000256" key="1">
    <source>
        <dbReference type="ARBA" id="ARBA00001947"/>
    </source>
</evidence>
<dbReference type="Gene3D" id="3.40.630.10">
    <property type="entry name" value="Zn peptidases"/>
    <property type="match status" value="1"/>
</dbReference>
<dbReference type="InterPro" id="IPR001261">
    <property type="entry name" value="ArgE/DapE_CS"/>
</dbReference>
<feature type="region of interest" description="Disordered" evidence="17">
    <location>
        <begin position="1"/>
        <end position="20"/>
    </location>
</feature>
<evidence type="ECO:0000256" key="5">
    <source>
        <dbReference type="ARBA" id="ARBA00022645"/>
    </source>
</evidence>
<dbReference type="InterPro" id="IPR036264">
    <property type="entry name" value="Bact_exopeptidase_dim_dom"/>
</dbReference>
<dbReference type="Pfam" id="PF07687">
    <property type="entry name" value="M20_dimer"/>
    <property type="match status" value="1"/>
</dbReference>
<dbReference type="SUPFAM" id="SSF53187">
    <property type="entry name" value="Zn-dependent exopeptidases"/>
    <property type="match status" value="1"/>
</dbReference>
<keyword evidence="9" id="KW-0378">Hydrolase</keyword>
<evidence type="ECO:0000256" key="11">
    <source>
        <dbReference type="ARBA" id="ARBA00022843"/>
    </source>
</evidence>
<dbReference type="GO" id="GO:0016020">
    <property type="term" value="C:membrane"/>
    <property type="evidence" value="ECO:0007669"/>
    <property type="project" value="UniProtKB-SubCell"/>
</dbReference>
<keyword evidence="14" id="KW-0325">Glycoprotein</keyword>
<feature type="active site" description="Proton acceptor" evidence="15">
    <location>
        <position position="241"/>
    </location>
</feature>
<dbReference type="InterPro" id="IPR017141">
    <property type="entry name" value="Pept_M20_carboxypep"/>
</dbReference>
<dbReference type="InterPro" id="IPR002933">
    <property type="entry name" value="Peptidase_M20"/>
</dbReference>
<feature type="binding site" evidence="16">
    <location>
        <position position="170"/>
    </location>
    <ligand>
        <name>Zn(2+)</name>
        <dbReference type="ChEBI" id="CHEBI:29105"/>
        <label>2</label>
    </ligand>
</feature>
<keyword evidence="13" id="KW-0472">Membrane</keyword>
<dbReference type="InterPro" id="IPR047177">
    <property type="entry name" value="Pept_M20A"/>
</dbReference>
<evidence type="ECO:0000313" key="19">
    <source>
        <dbReference type="EMBL" id="QID82210.1"/>
    </source>
</evidence>
<evidence type="ECO:0000256" key="8">
    <source>
        <dbReference type="ARBA" id="ARBA00022723"/>
    </source>
</evidence>
<dbReference type="Pfam" id="PF01546">
    <property type="entry name" value="Peptidase_M20"/>
    <property type="match status" value="1"/>
</dbReference>
<evidence type="ECO:0000256" key="9">
    <source>
        <dbReference type="ARBA" id="ARBA00022801"/>
    </source>
</evidence>
<comment type="cofactor">
    <cofactor evidence="1">
        <name>Zn(2+)</name>
        <dbReference type="ChEBI" id="CHEBI:29105"/>
    </cofactor>
</comment>
<evidence type="ECO:0000259" key="18">
    <source>
        <dbReference type="Pfam" id="PF07687"/>
    </source>
</evidence>
<evidence type="ECO:0000313" key="20">
    <source>
        <dbReference type="Proteomes" id="UP000501346"/>
    </source>
</evidence>
<feature type="domain" description="Peptidase M20 dimerisation" evidence="18">
    <location>
        <begin position="290"/>
        <end position="430"/>
    </location>
</feature>
<feature type="binding site" evidence="16">
    <location>
        <position position="207"/>
    </location>
    <ligand>
        <name>Zn(2+)</name>
        <dbReference type="ChEBI" id="CHEBI:29105"/>
        <label>2</label>
    </ligand>
</feature>
<feature type="binding site" evidence="16">
    <location>
        <position position="270"/>
    </location>
    <ligand>
        <name>Zn(2+)</name>
        <dbReference type="ChEBI" id="CHEBI:29105"/>
        <label>2</label>
    </ligand>
</feature>
<keyword evidence="4" id="KW-1017">Isopeptide bond</keyword>